<gene>
    <name evidence="1" type="ORF">Tci_023856</name>
</gene>
<proteinExistence type="predicted"/>
<dbReference type="GO" id="GO:0003964">
    <property type="term" value="F:RNA-directed DNA polymerase activity"/>
    <property type="evidence" value="ECO:0007669"/>
    <property type="project" value="UniProtKB-KW"/>
</dbReference>
<reference evidence="1" key="1">
    <citation type="journal article" date="2019" name="Sci. Rep.">
        <title>Draft genome of Tanacetum cinerariifolium, the natural source of mosquito coil.</title>
        <authorList>
            <person name="Yamashiro T."/>
            <person name="Shiraishi A."/>
            <person name="Satake H."/>
            <person name="Nakayama K."/>
        </authorList>
    </citation>
    <scope>NUCLEOTIDE SEQUENCE</scope>
</reference>
<sequence>MGCWGRVGWYCSSKGKCTGEASVGVNKAGIKLSKLDRLLISEEVVEALPDVRVTAIDRMWSDHNPILLHVSKSKFGQATFKFLHSWLLRDSFDEVVKIELPKLEEHNFGRKLLSHKKVTSSKLELSNGILKLKLLIVLCALDCDTLETPVSLEEVKNVVWDCGSFKAPSPDGFSFAFVKKYWDDIKVDILEFVNIFFDTGVHYNIIAKVLANRLAKKLTKLKILMCSLWALMELFFVKDARCIIDSKILSSLAPPTV</sequence>
<dbReference type="PANTHER" id="PTHR33710">
    <property type="entry name" value="BNAC02G09200D PROTEIN"/>
    <property type="match status" value="1"/>
</dbReference>
<keyword evidence="1" id="KW-0695">RNA-directed DNA polymerase</keyword>
<dbReference type="AlphaFoldDB" id="A0A6L2KQZ4"/>
<comment type="caution">
    <text evidence="1">The sequence shown here is derived from an EMBL/GenBank/DDBJ whole genome shotgun (WGS) entry which is preliminary data.</text>
</comment>
<dbReference type="PANTHER" id="PTHR33710:SF64">
    <property type="entry name" value="ENDONUCLEASE_EXONUCLEASE_PHOSPHATASE DOMAIN-CONTAINING PROTEIN"/>
    <property type="match status" value="1"/>
</dbReference>
<dbReference type="EMBL" id="BKCJ010002932">
    <property type="protein sequence ID" value="GEU51878.1"/>
    <property type="molecule type" value="Genomic_DNA"/>
</dbReference>
<protein>
    <submittedName>
        <fullName evidence="1">RNA-directed DNA polymerase, eukaryota</fullName>
    </submittedName>
</protein>
<name>A0A6L2KQZ4_TANCI</name>
<accession>A0A6L2KQZ4</accession>
<keyword evidence="1" id="KW-0548">Nucleotidyltransferase</keyword>
<evidence type="ECO:0000313" key="1">
    <source>
        <dbReference type="EMBL" id="GEU51878.1"/>
    </source>
</evidence>
<organism evidence="1">
    <name type="scientific">Tanacetum cinerariifolium</name>
    <name type="common">Dalmatian daisy</name>
    <name type="synonym">Chrysanthemum cinerariifolium</name>
    <dbReference type="NCBI Taxonomy" id="118510"/>
    <lineage>
        <taxon>Eukaryota</taxon>
        <taxon>Viridiplantae</taxon>
        <taxon>Streptophyta</taxon>
        <taxon>Embryophyta</taxon>
        <taxon>Tracheophyta</taxon>
        <taxon>Spermatophyta</taxon>
        <taxon>Magnoliopsida</taxon>
        <taxon>eudicotyledons</taxon>
        <taxon>Gunneridae</taxon>
        <taxon>Pentapetalae</taxon>
        <taxon>asterids</taxon>
        <taxon>campanulids</taxon>
        <taxon>Asterales</taxon>
        <taxon>Asteraceae</taxon>
        <taxon>Asteroideae</taxon>
        <taxon>Anthemideae</taxon>
        <taxon>Anthemidinae</taxon>
        <taxon>Tanacetum</taxon>
    </lineage>
</organism>
<keyword evidence="1" id="KW-0808">Transferase</keyword>